<organism evidence="1 2">
    <name type="scientific">Candidatus Scalindua rubra</name>
    <dbReference type="NCBI Taxonomy" id="1872076"/>
    <lineage>
        <taxon>Bacteria</taxon>
        <taxon>Pseudomonadati</taxon>
        <taxon>Planctomycetota</taxon>
        <taxon>Candidatus Brocadiia</taxon>
        <taxon>Candidatus Brocadiales</taxon>
        <taxon>Candidatus Scalinduaceae</taxon>
        <taxon>Candidatus Scalindua</taxon>
    </lineage>
</organism>
<accession>A0A1E3X922</accession>
<sequence length="64" mass="7491">MPTKNPRLNVVLDPNLYKSLSRLANKEGISLSLLARDLLKESLELREDVYWNEVAQKRDKTFFL</sequence>
<reference evidence="1 2" key="1">
    <citation type="submission" date="2016-07" db="EMBL/GenBank/DDBJ databases">
        <title>Draft genome of Scalindua rubra, obtained from a brine-seawater interface in the Red Sea, sheds light on salt adaptation in anammox bacteria.</title>
        <authorList>
            <person name="Speth D.R."/>
            <person name="Lagkouvardos I."/>
            <person name="Wang Y."/>
            <person name="Qian P.-Y."/>
            <person name="Dutilh B.E."/>
            <person name="Jetten M.S."/>
        </authorList>
    </citation>
    <scope>NUCLEOTIDE SEQUENCE [LARGE SCALE GENOMIC DNA]</scope>
    <source>
        <strain evidence="1">BSI-1</strain>
    </source>
</reference>
<dbReference type="Proteomes" id="UP000094056">
    <property type="component" value="Unassembled WGS sequence"/>
</dbReference>
<evidence type="ECO:0000313" key="1">
    <source>
        <dbReference type="EMBL" id="ODS32121.1"/>
    </source>
</evidence>
<dbReference type="AlphaFoldDB" id="A0A1E3X922"/>
<dbReference type="GO" id="GO:0006355">
    <property type="term" value="P:regulation of DNA-templated transcription"/>
    <property type="evidence" value="ECO:0007669"/>
    <property type="project" value="InterPro"/>
</dbReference>
<proteinExistence type="predicted"/>
<comment type="caution">
    <text evidence="1">The sequence shown here is derived from an EMBL/GenBank/DDBJ whole genome shotgun (WGS) entry which is preliminary data.</text>
</comment>
<gene>
    <name evidence="1" type="ORF">SCARUB_02771</name>
</gene>
<evidence type="ECO:0000313" key="2">
    <source>
        <dbReference type="Proteomes" id="UP000094056"/>
    </source>
</evidence>
<protein>
    <submittedName>
        <fullName evidence="1">Uncharacterized protein</fullName>
    </submittedName>
</protein>
<name>A0A1E3X922_9BACT</name>
<dbReference type="EMBL" id="MAYW01000077">
    <property type="protein sequence ID" value="ODS32121.1"/>
    <property type="molecule type" value="Genomic_DNA"/>
</dbReference>